<dbReference type="FunCoup" id="A0A1Z5JZD6">
    <property type="interactions" value="328"/>
</dbReference>
<keyword evidence="11" id="KW-1185">Reference proteome</keyword>
<name>A0A1Z5JZD6_FISSO</name>
<dbReference type="PANTHER" id="PTHR12749:SF0">
    <property type="entry name" value="DNA EXCISION REPAIR PROTEIN ERCC-1"/>
    <property type="match status" value="1"/>
</dbReference>
<feature type="compositionally biased region" description="Basic and acidic residues" evidence="8">
    <location>
        <begin position="355"/>
        <end position="368"/>
    </location>
</feature>
<keyword evidence="6" id="KW-0539">Nucleus</keyword>
<dbReference type="AlphaFoldDB" id="A0A1Z5JZD6"/>
<evidence type="ECO:0000256" key="7">
    <source>
        <dbReference type="SAM" id="Coils"/>
    </source>
</evidence>
<keyword evidence="3" id="KW-0227">DNA damage</keyword>
<protein>
    <submittedName>
        <fullName evidence="10">DNA excision repair protein ERCC-1</fullName>
    </submittedName>
</protein>
<dbReference type="GO" id="GO:0003697">
    <property type="term" value="F:single-stranded DNA binding"/>
    <property type="evidence" value="ECO:0007669"/>
    <property type="project" value="TreeGrafter"/>
</dbReference>
<dbReference type="FunFam" id="3.40.50.10130:FF:000001">
    <property type="entry name" value="DNA excision repair protein ERCC-1"/>
    <property type="match status" value="1"/>
</dbReference>
<dbReference type="InterPro" id="IPR004579">
    <property type="entry name" value="ERCC1/RAD10/SWI10"/>
</dbReference>
<dbReference type="NCBIfam" id="TIGR00597">
    <property type="entry name" value="rad10"/>
    <property type="match status" value="1"/>
</dbReference>
<keyword evidence="7" id="KW-0175">Coiled coil</keyword>
<evidence type="ECO:0000313" key="10">
    <source>
        <dbReference type="EMBL" id="GAX19198.1"/>
    </source>
</evidence>
<sequence length="368" mass="41037">MIKNPYAKRKPPPQSSSETPEATKPLASIAPPAIVRHHNNTTSTTNGATTFSQAFEAVEDTIHYQNQCTEISVQQQQQQAERAQQRALEHESALTDRDHHVFLQPQLRLCVSTRQRGNGILQHIRNVPYSFETMVPDYIMGTQRCALFLSCKYHSLHPTYIEHRTAELKQDFALRVLLVLVDDNDASKTLQFLNAFCARQRLTMILAWSEEEAARYLETFQAMDGKDASLIQKRKDTNAFGDQVADFLSKASVNKTDAAQLMAQFSNVRAIGQASMDELATVSGMGHVKVKRLWDAFHKPFSSEAAAKRRKALLESSAAKGDDAALNTEESTDKNPKDDDGMEPGSSTVEEVADAVEKDDLNHESSNL</sequence>
<dbReference type="GO" id="GO:0000110">
    <property type="term" value="C:nucleotide-excision repair factor 1 complex"/>
    <property type="evidence" value="ECO:0007669"/>
    <property type="project" value="TreeGrafter"/>
</dbReference>
<comment type="subcellular location">
    <subcellularLocation>
        <location evidence="1">Nucleus</location>
    </subcellularLocation>
</comment>
<evidence type="ECO:0000256" key="3">
    <source>
        <dbReference type="ARBA" id="ARBA00022763"/>
    </source>
</evidence>
<keyword evidence="4" id="KW-0238">DNA-binding</keyword>
<dbReference type="EMBL" id="BDSP01000136">
    <property type="protein sequence ID" value="GAX19198.1"/>
    <property type="molecule type" value="Genomic_DNA"/>
</dbReference>
<dbReference type="InterPro" id="IPR010994">
    <property type="entry name" value="RuvA_2-like"/>
</dbReference>
<feature type="region of interest" description="Disordered" evidence="8">
    <location>
        <begin position="314"/>
        <end position="368"/>
    </location>
</feature>
<keyword evidence="5" id="KW-0234">DNA repair</keyword>
<evidence type="ECO:0000256" key="8">
    <source>
        <dbReference type="SAM" id="MobiDB-lite"/>
    </source>
</evidence>
<reference evidence="10 11" key="1">
    <citation type="journal article" date="2015" name="Plant Cell">
        <title>Oil accumulation by the oleaginous diatom Fistulifera solaris as revealed by the genome and transcriptome.</title>
        <authorList>
            <person name="Tanaka T."/>
            <person name="Maeda Y."/>
            <person name="Veluchamy A."/>
            <person name="Tanaka M."/>
            <person name="Abida H."/>
            <person name="Marechal E."/>
            <person name="Bowler C."/>
            <person name="Muto M."/>
            <person name="Sunaga Y."/>
            <person name="Tanaka M."/>
            <person name="Yoshino T."/>
            <person name="Taniguchi T."/>
            <person name="Fukuda Y."/>
            <person name="Nemoto M."/>
            <person name="Matsumoto M."/>
            <person name="Wong P.S."/>
            <person name="Aburatani S."/>
            <person name="Fujibuchi W."/>
        </authorList>
    </citation>
    <scope>NUCLEOTIDE SEQUENCE [LARGE SCALE GENOMIC DNA]</scope>
    <source>
        <strain evidence="10 11">JPCC DA0580</strain>
    </source>
</reference>
<organism evidence="10 11">
    <name type="scientific">Fistulifera solaris</name>
    <name type="common">Oleaginous diatom</name>
    <dbReference type="NCBI Taxonomy" id="1519565"/>
    <lineage>
        <taxon>Eukaryota</taxon>
        <taxon>Sar</taxon>
        <taxon>Stramenopiles</taxon>
        <taxon>Ochrophyta</taxon>
        <taxon>Bacillariophyta</taxon>
        <taxon>Bacillariophyceae</taxon>
        <taxon>Bacillariophycidae</taxon>
        <taxon>Naviculales</taxon>
        <taxon>Naviculaceae</taxon>
        <taxon>Fistulifera</taxon>
    </lineage>
</organism>
<accession>A0A1Z5JZD6</accession>
<gene>
    <name evidence="10" type="ORF">FisN_4Lh216</name>
</gene>
<evidence type="ECO:0000256" key="5">
    <source>
        <dbReference type="ARBA" id="ARBA00023204"/>
    </source>
</evidence>
<evidence type="ECO:0000256" key="2">
    <source>
        <dbReference type="ARBA" id="ARBA00008283"/>
    </source>
</evidence>
<dbReference type="Pfam" id="PF03834">
    <property type="entry name" value="Rad10"/>
    <property type="match status" value="1"/>
</dbReference>
<dbReference type="GO" id="GO:0006302">
    <property type="term" value="P:double-strand break repair"/>
    <property type="evidence" value="ECO:0007669"/>
    <property type="project" value="UniProtKB-ARBA"/>
</dbReference>
<feature type="domain" description="ERCC1-like central" evidence="9">
    <location>
        <begin position="109"/>
        <end position="220"/>
    </location>
</feature>
<dbReference type="GO" id="GO:0070522">
    <property type="term" value="C:ERCC4-ERCC1 complex"/>
    <property type="evidence" value="ECO:0007669"/>
    <property type="project" value="TreeGrafter"/>
</dbReference>
<dbReference type="GO" id="GO:0070914">
    <property type="term" value="P:UV-damage excision repair"/>
    <property type="evidence" value="ECO:0007669"/>
    <property type="project" value="TreeGrafter"/>
</dbReference>
<evidence type="ECO:0000256" key="6">
    <source>
        <dbReference type="ARBA" id="ARBA00023242"/>
    </source>
</evidence>
<dbReference type="SUPFAM" id="SSF52980">
    <property type="entry name" value="Restriction endonuclease-like"/>
    <property type="match status" value="1"/>
</dbReference>
<dbReference type="Gene3D" id="1.10.150.20">
    <property type="entry name" value="5' to 3' exonuclease, C-terminal subdomain"/>
    <property type="match status" value="1"/>
</dbReference>
<dbReference type="SUPFAM" id="SSF47781">
    <property type="entry name" value="RuvA domain 2-like"/>
    <property type="match status" value="1"/>
</dbReference>
<feature type="coiled-coil region" evidence="7">
    <location>
        <begin position="66"/>
        <end position="93"/>
    </location>
</feature>
<dbReference type="InterPro" id="IPR011335">
    <property type="entry name" value="Restrct_endonuc-II-like"/>
</dbReference>
<feature type="compositionally biased region" description="Basic residues" evidence="8">
    <location>
        <begin position="1"/>
        <end position="11"/>
    </location>
</feature>
<feature type="region of interest" description="Disordered" evidence="8">
    <location>
        <begin position="1"/>
        <end position="23"/>
    </location>
</feature>
<evidence type="ECO:0000256" key="1">
    <source>
        <dbReference type="ARBA" id="ARBA00004123"/>
    </source>
</evidence>
<dbReference type="Proteomes" id="UP000198406">
    <property type="component" value="Unassembled WGS sequence"/>
</dbReference>
<evidence type="ECO:0000259" key="9">
    <source>
        <dbReference type="Pfam" id="PF03834"/>
    </source>
</evidence>
<dbReference type="InterPro" id="IPR047260">
    <property type="entry name" value="ERCC1-like_central_dom"/>
</dbReference>
<evidence type="ECO:0000313" key="11">
    <source>
        <dbReference type="Proteomes" id="UP000198406"/>
    </source>
</evidence>
<dbReference type="OrthoDB" id="10262814at2759"/>
<dbReference type="CDD" id="cd22325">
    <property type="entry name" value="ERCC1_C-like"/>
    <property type="match status" value="1"/>
</dbReference>
<dbReference type="PANTHER" id="PTHR12749">
    <property type="entry name" value="EXCISION REPAIR CROSS-COMPLEMENTING 1 ERCC1"/>
    <property type="match status" value="1"/>
</dbReference>
<dbReference type="Gene3D" id="3.40.50.10130">
    <property type="match status" value="1"/>
</dbReference>
<dbReference type="GO" id="GO:0006312">
    <property type="term" value="P:mitotic recombination"/>
    <property type="evidence" value="ECO:0007669"/>
    <property type="project" value="TreeGrafter"/>
</dbReference>
<evidence type="ECO:0000256" key="4">
    <source>
        <dbReference type="ARBA" id="ARBA00023125"/>
    </source>
</evidence>
<dbReference type="GO" id="GO:0003684">
    <property type="term" value="F:damaged DNA binding"/>
    <property type="evidence" value="ECO:0007669"/>
    <property type="project" value="InterPro"/>
</dbReference>
<dbReference type="InParanoid" id="A0A1Z5JZD6"/>
<comment type="caution">
    <text evidence="10">The sequence shown here is derived from an EMBL/GenBank/DDBJ whole genome shotgun (WGS) entry which is preliminary data.</text>
</comment>
<comment type="similarity">
    <text evidence="2">Belongs to the ERCC1/RAD10/SWI10 family.</text>
</comment>
<proteinExistence type="inferred from homology"/>